<feature type="domain" description="TSCPD" evidence="6">
    <location>
        <begin position="4"/>
        <end position="79"/>
    </location>
</feature>
<evidence type="ECO:0000256" key="4">
    <source>
        <dbReference type="ARBA" id="ARBA00022741"/>
    </source>
</evidence>
<evidence type="ECO:0000259" key="6">
    <source>
        <dbReference type="Pfam" id="PF12637"/>
    </source>
</evidence>
<dbReference type="EMBL" id="WJBB01000006">
    <property type="protein sequence ID" value="MBC3796845.1"/>
    <property type="molecule type" value="Genomic_DNA"/>
</dbReference>
<protein>
    <recommendedName>
        <fullName evidence="2">ribonucleoside-diphosphate reductase</fullName>
        <ecNumber evidence="2">1.17.4.1</ecNumber>
    </recommendedName>
</protein>
<dbReference type="EC" id="1.17.4.1" evidence="2"/>
<name>A0ABR6WK11_9FIRM</name>
<comment type="catalytic activity">
    <reaction evidence="5">
        <text>a 2'-deoxyribonucleoside 5'-diphosphate + [thioredoxin]-disulfide + H2O = a ribonucleoside 5'-diphosphate + [thioredoxin]-dithiol</text>
        <dbReference type="Rhea" id="RHEA:23252"/>
        <dbReference type="Rhea" id="RHEA-COMP:10698"/>
        <dbReference type="Rhea" id="RHEA-COMP:10700"/>
        <dbReference type="ChEBI" id="CHEBI:15377"/>
        <dbReference type="ChEBI" id="CHEBI:29950"/>
        <dbReference type="ChEBI" id="CHEBI:50058"/>
        <dbReference type="ChEBI" id="CHEBI:57930"/>
        <dbReference type="ChEBI" id="CHEBI:73316"/>
        <dbReference type="EC" id="1.17.4.1"/>
    </reaction>
</comment>
<evidence type="ECO:0000313" key="7">
    <source>
        <dbReference type="EMBL" id="MBC3796845.1"/>
    </source>
</evidence>
<evidence type="ECO:0000256" key="5">
    <source>
        <dbReference type="ARBA" id="ARBA00047754"/>
    </source>
</evidence>
<dbReference type="Proteomes" id="UP000653358">
    <property type="component" value="Unassembled WGS sequence"/>
</dbReference>
<keyword evidence="8" id="KW-1185">Reference proteome</keyword>
<keyword evidence="3" id="KW-0237">DNA synthesis</keyword>
<proteinExistence type="inferred from homology"/>
<dbReference type="Pfam" id="PF12637">
    <property type="entry name" value="TSCPD"/>
    <property type="match status" value="1"/>
</dbReference>
<gene>
    <name evidence="7" type="ORF">GH807_07245</name>
</gene>
<dbReference type="InterPro" id="IPR024434">
    <property type="entry name" value="TSCPD_dom"/>
</dbReference>
<sequence length="84" mass="9090">MTYRYIPQGVCPQEIDFELDGDKIIDLSFVGGCSGNLKALSIMIKGKTVDEISSLFKGHTCGNKTSSCMDQLAIGLEEAQRVSS</sequence>
<organism evidence="7 8">
    <name type="scientific">Acetobacterium tundrae</name>
    <dbReference type="NCBI Taxonomy" id="132932"/>
    <lineage>
        <taxon>Bacteria</taxon>
        <taxon>Bacillati</taxon>
        <taxon>Bacillota</taxon>
        <taxon>Clostridia</taxon>
        <taxon>Eubacteriales</taxon>
        <taxon>Eubacteriaceae</taxon>
        <taxon>Acetobacterium</taxon>
    </lineage>
</organism>
<reference evidence="7 8" key="1">
    <citation type="journal article" date="2020" name="mSystems">
        <title>Defining Genomic and Predicted Metabolic Features of the Acetobacterium Genus.</title>
        <authorList>
            <person name="Ross D.E."/>
            <person name="Marshall C.W."/>
            <person name="Gulliver D."/>
            <person name="May H.D."/>
            <person name="Norman R.S."/>
        </authorList>
    </citation>
    <scope>NUCLEOTIDE SEQUENCE [LARGE SCALE GENOMIC DNA]</scope>
    <source>
        <strain evidence="7 8">DSM 9173</strain>
    </source>
</reference>
<evidence type="ECO:0000256" key="2">
    <source>
        <dbReference type="ARBA" id="ARBA00012274"/>
    </source>
</evidence>
<evidence type="ECO:0000256" key="1">
    <source>
        <dbReference type="ARBA" id="ARBA00007405"/>
    </source>
</evidence>
<dbReference type="InterPro" id="IPR023806">
    <property type="entry name" value="CHP03905"/>
</dbReference>
<comment type="similarity">
    <text evidence="1">Belongs to the ribonucleoside diphosphate reductase class-2 family.</text>
</comment>
<dbReference type="RefSeq" id="WP_148605403.1">
    <property type="nucleotide sequence ID" value="NZ_RXYB01000021.1"/>
</dbReference>
<comment type="caution">
    <text evidence="7">The sequence shown here is derived from an EMBL/GenBank/DDBJ whole genome shotgun (WGS) entry which is preliminary data.</text>
</comment>
<keyword evidence="4" id="KW-0547">Nucleotide-binding</keyword>
<dbReference type="NCBIfam" id="TIGR03905">
    <property type="entry name" value="TIGR03905_4_Cys"/>
    <property type="match status" value="1"/>
</dbReference>
<evidence type="ECO:0000313" key="8">
    <source>
        <dbReference type="Proteomes" id="UP000653358"/>
    </source>
</evidence>
<evidence type="ECO:0000256" key="3">
    <source>
        <dbReference type="ARBA" id="ARBA00022634"/>
    </source>
</evidence>
<accession>A0ABR6WK11</accession>